<dbReference type="Gramene" id="C.cajan_36516.t">
    <property type="protein sequence ID" value="C.cajan_36516.t"/>
    <property type="gene ID" value="C.cajan_36516"/>
</dbReference>
<dbReference type="OMA" id="HEGICET"/>
<reference evidence="2" key="1">
    <citation type="journal article" date="2012" name="Nat. Biotechnol.">
        <title>Draft genome sequence of pigeonpea (Cajanus cajan), an orphan legume crop of resource-poor farmers.</title>
        <authorList>
            <person name="Varshney R.K."/>
            <person name="Chen W."/>
            <person name="Li Y."/>
            <person name="Bharti A.K."/>
            <person name="Saxena R.K."/>
            <person name="Schlueter J.A."/>
            <person name="Donoghue M.T."/>
            <person name="Azam S."/>
            <person name="Fan G."/>
            <person name="Whaley A.M."/>
            <person name="Farmer A.D."/>
            <person name="Sheridan J."/>
            <person name="Iwata A."/>
            <person name="Tuteja R."/>
            <person name="Penmetsa R.V."/>
            <person name="Wu W."/>
            <person name="Upadhyaya H.D."/>
            <person name="Yang S.P."/>
            <person name="Shah T."/>
            <person name="Saxena K.B."/>
            <person name="Michael T."/>
            <person name="McCombie W.R."/>
            <person name="Yang B."/>
            <person name="Zhang G."/>
            <person name="Yang H."/>
            <person name="Wang J."/>
            <person name="Spillane C."/>
            <person name="Cook D.R."/>
            <person name="May G.D."/>
            <person name="Xu X."/>
            <person name="Jackson S.A."/>
        </authorList>
    </citation>
    <scope>NUCLEOTIDE SEQUENCE [LARGE SCALE GENOMIC DNA]</scope>
</reference>
<name>A0A151RDV3_CAJCA</name>
<dbReference type="InterPro" id="IPR041588">
    <property type="entry name" value="Integrase_H2C2"/>
</dbReference>
<protein>
    <submittedName>
        <fullName evidence="2">Uncharacterized protein Mb2253c family</fullName>
    </submittedName>
</protein>
<dbReference type="GO" id="GO:0003676">
    <property type="term" value="F:nucleic acid binding"/>
    <property type="evidence" value="ECO:0007669"/>
    <property type="project" value="InterPro"/>
</dbReference>
<dbReference type="InterPro" id="IPR002156">
    <property type="entry name" value="RNaseH_domain"/>
</dbReference>
<dbReference type="STRING" id="3821.A0A151RDV3"/>
<dbReference type="InterPro" id="IPR036397">
    <property type="entry name" value="RNaseH_sf"/>
</dbReference>
<dbReference type="SUPFAM" id="SSF53098">
    <property type="entry name" value="Ribonuclease H-like"/>
    <property type="match status" value="2"/>
</dbReference>
<dbReference type="EMBL" id="KQ483818">
    <property type="protein sequence ID" value="KYP40711.1"/>
    <property type="molecule type" value="Genomic_DNA"/>
</dbReference>
<dbReference type="PANTHER" id="PTHR48475:SF1">
    <property type="entry name" value="RNASE H TYPE-1 DOMAIN-CONTAINING PROTEIN"/>
    <property type="match status" value="1"/>
</dbReference>
<sequence>MQREDFFDDPNYECKIIWVNQISRVIPKFNSAVFDSPTEEMKGHLKPLLLTLMIEGQEVNKVLVDGGAIVSRKRFGSTGGMKDEDPYSSFLARISAYVADRTANMAEEVEAVNILPKTMLKRFGKSLADLKPHNIMISDYAGKSSHPDGMILLDVQIGNFLVDHSKETKEVIYLTTKPWQLYFDGSKHELGAGIGILIVSPERFPTKLSFKTNKRYSNNETEYQALIMGLKMLVELGARNVLIRGDSQLVIKQLTQEYKCLNEKLIEFKTRVVQLLNIFDEVELQHIPRGSNVIANKLAQTASGKVKLQALNYVLLDNELYKRGFDGILFRCLGSHESYIAMAEIHEGICETHQAGKKMKWVLSRKGLYWPTMIKDCIEFAKSCEECQKHGPIQKVPATSTPYYAQVNGQVEAANKVVIGLIKKHVSNRPRSWHETLLQILWAYRNSPRDATQTTPYKLVYGHEAILPIDINLQSIHIQKQNELPIDDYWNLMYDELISLEEERLIVLQNIVQQKERVEKSYNKKVKTQQF</sequence>
<organism evidence="2 3">
    <name type="scientific">Cajanus cajan</name>
    <name type="common">Pigeon pea</name>
    <name type="synonym">Cajanus indicus</name>
    <dbReference type="NCBI Taxonomy" id="3821"/>
    <lineage>
        <taxon>Eukaryota</taxon>
        <taxon>Viridiplantae</taxon>
        <taxon>Streptophyta</taxon>
        <taxon>Embryophyta</taxon>
        <taxon>Tracheophyta</taxon>
        <taxon>Spermatophyta</taxon>
        <taxon>Magnoliopsida</taxon>
        <taxon>eudicotyledons</taxon>
        <taxon>Gunneridae</taxon>
        <taxon>Pentapetalae</taxon>
        <taxon>rosids</taxon>
        <taxon>fabids</taxon>
        <taxon>Fabales</taxon>
        <taxon>Fabaceae</taxon>
        <taxon>Papilionoideae</taxon>
        <taxon>50 kb inversion clade</taxon>
        <taxon>NPAAA clade</taxon>
        <taxon>indigoferoid/millettioid clade</taxon>
        <taxon>Phaseoleae</taxon>
        <taxon>Cajanus</taxon>
    </lineage>
</organism>
<dbReference type="Pfam" id="PF13456">
    <property type="entry name" value="RVT_3"/>
    <property type="match status" value="1"/>
</dbReference>
<dbReference type="AlphaFoldDB" id="A0A151RDV3"/>
<dbReference type="Pfam" id="PF17921">
    <property type="entry name" value="Integrase_H2C2"/>
    <property type="match status" value="1"/>
</dbReference>
<feature type="domain" description="RNase H type-1" evidence="1">
    <location>
        <begin position="175"/>
        <end position="304"/>
    </location>
</feature>
<dbReference type="InterPro" id="IPR012337">
    <property type="entry name" value="RNaseH-like_sf"/>
</dbReference>
<evidence type="ECO:0000313" key="3">
    <source>
        <dbReference type="Proteomes" id="UP000075243"/>
    </source>
</evidence>
<dbReference type="GO" id="GO:0004523">
    <property type="term" value="F:RNA-DNA hybrid ribonuclease activity"/>
    <property type="evidence" value="ECO:0007669"/>
    <property type="project" value="InterPro"/>
</dbReference>
<dbReference type="CDD" id="cd09279">
    <property type="entry name" value="RNase_HI_like"/>
    <property type="match status" value="1"/>
</dbReference>
<dbReference type="Gene3D" id="3.30.420.10">
    <property type="entry name" value="Ribonuclease H-like superfamily/Ribonuclease H"/>
    <property type="match status" value="2"/>
</dbReference>
<gene>
    <name evidence="2" type="ORF">KK1_037929</name>
</gene>
<dbReference type="PROSITE" id="PS50879">
    <property type="entry name" value="RNASE_H_1"/>
    <property type="match status" value="1"/>
</dbReference>
<evidence type="ECO:0000313" key="2">
    <source>
        <dbReference type="EMBL" id="KYP40711.1"/>
    </source>
</evidence>
<keyword evidence="3" id="KW-1185">Reference proteome</keyword>
<proteinExistence type="predicted"/>
<dbReference type="PANTHER" id="PTHR48475">
    <property type="entry name" value="RIBONUCLEASE H"/>
    <property type="match status" value="1"/>
</dbReference>
<accession>A0A151RDV3</accession>
<evidence type="ECO:0000259" key="1">
    <source>
        <dbReference type="PROSITE" id="PS50879"/>
    </source>
</evidence>
<dbReference type="Proteomes" id="UP000075243">
    <property type="component" value="Unassembled WGS sequence"/>
</dbReference>